<comment type="caution">
    <text evidence="1">The sequence shown here is derived from an EMBL/GenBank/DDBJ whole genome shotgun (WGS) entry which is preliminary data.</text>
</comment>
<keyword evidence="2" id="KW-1185">Reference proteome</keyword>
<dbReference type="RefSeq" id="WP_219041359.1">
    <property type="nucleotide sequence ID" value="NZ_JAHWDF010000034.1"/>
</dbReference>
<accession>A0ABS6W5D4</accession>
<protein>
    <recommendedName>
        <fullName evidence="3">WG repeat-containing protein</fullName>
    </recommendedName>
</protein>
<evidence type="ECO:0000313" key="1">
    <source>
        <dbReference type="EMBL" id="MBW2963078.1"/>
    </source>
</evidence>
<name>A0ABS6W5D4_9FLAO</name>
<organism evidence="1 2">
    <name type="scientific">Mesonia aestuariivivens</name>
    <dbReference type="NCBI Taxonomy" id="2796128"/>
    <lineage>
        <taxon>Bacteria</taxon>
        <taxon>Pseudomonadati</taxon>
        <taxon>Bacteroidota</taxon>
        <taxon>Flavobacteriia</taxon>
        <taxon>Flavobacteriales</taxon>
        <taxon>Flavobacteriaceae</taxon>
        <taxon>Mesonia</taxon>
    </lineage>
</organism>
<dbReference type="Proteomes" id="UP000719267">
    <property type="component" value="Unassembled WGS sequence"/>
</dbReference>
<evidence type="ECO:0000313" key="2">
    <source>
        <dbReference type="Proteomes" id="UP000719267"/>
    </source>
</evidence>
<evidence type="ECO:0008006" key="3">
    <source>
        <dbReference type="Google" id="ProtNLM"/>
    </source>
</evidence>
<reference evidence="1 2" key="1">
    <citation type="submission" date="2021-07" db="EMBL/GenBank/DDBJ databases">
        <title>Mesonia aestuariivivens sp. nov., isolated from a tidal flat.</title>
        <authorList>
            <person name="Kim Y.-O."/>
            <person name="Yoon J.-H."/>
        </authorList>
    </citation>
    <scope>NUCLEOTIDE SEQUENCE [LARGE SCALE GENOMIC DNA]</scope>
    <source>
        <strain evidence="1 2">JHPTF-M18</strain>
    </source>
</reference>
<gene>
    <name evidence="1" type="ORF">KW502_14935</name>
</gene>
<dbReference type="EMBL" id="JAHWDF010000034">
    <property type="protein sequence ID" value="MBW2963078.1"/>
    <property type="molecule type" value="Genomic_DNA"/>
</dbReference>
<proteinExistence type="predicted"/>
<sequence length="254" mass="29988">MKYILIIFIFIPLLVFGQLNLDNDENIVYYDSAGGLFHIYKNTKKNSFLVTDYEEEKILLKGLKYFGNLNGSIFQALDKKYNVIYFNEKLEKIKRPLITYVVCGSGTVYYIEITEEDESYIVNKFSKKYILNAIDKKDTLSTFKFPKNNYDKIYLINGKKQLEYPDHDIYPMLVIFEEGLSYGVISNDKTEYYDDIRISGKYLKVKRNGLWNIFNFSPKVKYKVLNEFIDNLAYFELPNGKIGYLDKQGTEYYK</sequence>